<dbReference type="Proteomes" id="UP000815846">
    <property type="component" value="Unassembled WGS sequence"/>
</dbReference>
<reference evidence="1 2" key="1">
    <citation type="submission" date="2019-08" db="EMBL/GenBank/DDBJ databases">
        <title>Microbe sample from Colwellia echini.</title>
        <authorList>
            <person name="Christiansen L."/>
            <person name="Pathiraja D."/>
            <person name="Schultz-Johansen M."/>
            <person name="Choi I.-G."/>
            <person name="Stougaard P."/>
        </authorList>
    </citation>
    <scope>NUCLEOTIDE SEQUENCE [LARGE SCALE GENOMIC DNA]</scope>
    <source>
        <strain evidence="1 2">A3</strain>
    </source>
</reference>
<comment type="caution">
    <text evidence="1">The sequence shown here is derived from an EMBL/GenBank/DDBJ whole genome shotgun (WGS) entry which is preliminary data.</text>
</comment>
<dbReference type="RefSeq" id="WP_101344018.1">
    <property type="nucleotide sequence ID" value="NZ_PJAI02000040.1"/>
</dbReference>
<protein>
    <submittedName>
        <fullName evidence="1">Uncharacterized protein</fullName>
    </submittedName>
</protein>
<keyword evidence="2" id="KW-1185">Reference proteome</keyword>
<evidence type="ECO:0000313" key="2">
    <source>
        <dbReference type="Proteomes" id="UP000815846"/>
    </source>
</evidence>
<organism evidence="1 2">
    <name type="scientific">Colwellia echini</name>
    <dbReference type="NCBI Taxonomy" id="1982103"/>
    <lineage>
        <taxon>Bacteria</taxon>
        <taxon>Pseudomonadati</taxon>
        <taxon>Pseudomonadota</taxon>
        <taxon>Gammaproteobacteria</taxon>
        <taxon>Alteromonadales</taxon>
        <taxon>Colwelliaceae</taxon>
        <taxon>Colwellia</taxon>
    </lineage>
</organism>
<dbReference type="EMBL" id="PJAI02000040">
    <property type="protein sequence ID" value="TYK64201.1"/>
    <property type="molecule type" value="Genomic_DNA"/>
</dbReference>
<sequence length="148" mass="17379">MPISYRWERSCGRWNQSSANPFRTISFDEVEELNEIFAELLERNNKNKISSNRNKLQKETIEKWSNSKKIKIKYYWGCVGKSYTAHRVKCLTVAKDKELYILRAAVLCGSDVASDIDEDWHMIMKRGIYLVHDSKLNTLNKCKRCAHT</sequence>
<gene>
    <name evidence="1" type="ORF">CWS31_016890</name>
</gene>
<accession>A0ABY3MSM8</accession>
<proteinExistence type="predicted"/>
<evidence type="ECO:0000313" key="1">
    <source>
        <dbReference type="EMBL" id="TYK64201.1"/>
    </source>
</evidence>
<name>A0ABY3MSM8_9GAMM</name>